<evidence type="ECO:0000256" key="8">
    <source>
        <dbReference type="ARBA" id="ARBA00048326"/>
    </source>
</evidence>
<keyword evidence="9" id="KW-0698">rRNA processing</keyword>
<dbReference type="EMBL" id="CP026604">
    <property type="protein sequence ID" value="AWB66572.1"/>
    <property type="molecule type" value="Genomic_DNA"/>
</dbReference>
<dbReference type="NCBIfam" id="TIGR00095">
    <property type="entry name" value="16S rRNA (guanine(966)-N(2))-methyltransferase RsmD"/>
    <property type="match status" value="1"/>
</dbReference>
<evidence type="ECO:0000256" key="3">
    <source>
        <dbReference type="ARBA" id="ARBA00012141"/>
    </source>
</evidence>
<evidence type="ECO:0000256" key="5">
    <source>
        <dbReference type="ARBA" id="ARBA00022603"/>
    </source>
</evidence>
<sequence length="196" mass="21903">MARSRQNTKKATQSGTVRIIAGLWKGKKLAVLDSQGLRPTTDRVKETLFNWLMFDVADNRVLDCFAGSGSLGFEALSRGAAHVTLIEKDKQAARQLTQNADLLNPNALQVIHNDSLQFIAQNKQAYDLVFIDPPFRCGLAEKTIQALVDNQALNNQALVYVETEKELASPFWPEDWQLIKEKNAGQVSCRLFKVNT</sequence>
<dbReference type="PROSITE" id="PS00092">
    <property type="entry name" value="N6_MTASE"/>
    <property type="match status" value="1"/>
</dbReference>
<dbReference type="PANTHER" id="PTHR43542">
    <property type="entry name" value="METHYLTRANSFERASE"/>
    <property type="match status" value="1"/>
</dbReference>
<evidence type="ECO:0000313" key="11">
    <source>
        <dbReference type="Proteomes" id="UP000244441"/>
    </source>
</evidence>
<dbReference type="CDD" id="cd02440">
    <property type="entry name" value="AdoMet_MTases"/>
    <property type="match status" value="1"/>
</dbReference>
<protein>
    <recommendedName>
        <fullName evidence="4 9">Ribosomal RNA small subunit methyltransferase D</fullName>
        <ecNumber evidence="3 9">2.1.1.171</ecNumber>
    </recommendedName>
</protein>
<keyword evidence="6 9" id="KW-0808">Transferase</keyword>
<reference evidence="10 11" key="1">
    <citation type="submission" date="2018-01" db="EMBL/GenBank/DDBJ databases">
        <title>Genome sequence of a Cantenovulum-like bacteria.</title>
        <authorList>
            <person name="Tan W.R."/>
            <person name="Lau N.-S."/>
            <person name="Go F."/>
            <person name="Amirul A.-A.A."/>
        </authorList>
    </citation>
    <scope>NUCLEOTIDE SEQUENCE [LARGE SCALE GENOMIC DNA]</scope>
    <source>
        <strain evidence="10 11">CCB-QB4</strain>
    </source>
</reference>
<dbReference type="GO" id="GO:0052913">
    <property type="term" value="F:16S rRNA (guanine(966)-N(2))-methyltransferase activity"/>
    <property type="evidence" value="ECO:0007669"/>
    <property type="project" value="UniProtKB-EC"/>
</dbReference>
<dbReference type="Gene3D" id="3.40.50.150">
    <property type="entry name" value="Vaccinia Virus protein VP39"/>
    <property type="match status" value="1"/>
</dbReference>
<comment type="similarity">
    <text evidence="2 9">Belongs to the methyltransferase superfamily. RsmD family.</text>
</comment>
<dbReference type="PANTHER" id="PTHR43542:SF1">
    <property type="entry name" value="METHYLTRANSFERASE"/>
    <property type="match status" value="1"/>
</dbReference>
<keyword evidence="11" id="KW-1185">Reference proteome</keyword>
<evidence type="ECO:0000256" key="7">
    <source>
        <dbReference type="ARBA" id="ARBA00022691"/>
    </source>
</evidence>
<accession>A0A2S0VQW2</accession>
<dbReference type="InterPro" id="IPR029063">
    <property type="entry name" value="SAM-dependent_MTases_sf"/>
</dbReference>
<gene>
    <name evidence="10" type="primary">rsmD</name>
    <name evidence="10" type="ORF">C2869_09075</name>
</gene>
<dbReference type="EC" id="2.1.1.171" evidence="3 9"/>
<dbReference type="Pfam" id="PF03602">
    <property type="entry name" value="Cons_hypoth95"/>
    <property type="match status" value="1"/>
</dbReference>
<keyword evidence="7 9" id="KW-0949">S-adenosyl-L-methionine</keyword>
<evidence type="ECO:0000313" key="10">
    <source>
        <dbReference type="EMBL" id="AWB66572.1"/>
    </source>
</evidence>
<dbReference type="InterPro" id="IPR002052">
    <property type="entry name" value="DNA_methylase_N6_adenine_CS"/>
</dbReference>
<dbReference type="PIRSF" id="PIRSF004553">
    <property type="entry name" value="CHP00095"/>
    <property type="match status" value="1"/>
</dbReference>
<dbReference type="AlphaFoldDB" id="A0A2S0VQW2"/>
<dbReference type="KEGG" id="cate:C2869_09075"/>
<evidence type="ECO:0000256" key="4">
    <source>
        <dbReference type="ARBA" id="ARBA00013682"/>
    </source>
</evidence>
<evidence type="ECO:0000256" key="9">
    <source>
        <dbReference type="PIRNR" id="PIRNR004553"/>
    </source>
</evidence>
<evidence type="ECO:0000256" key="2">
    <source>
        <dbReference type="ARBA" id="ARBA00005269"/>
    </source>
</evidence>
<keyword evidence="5 9" id="KW-0489">Methyltransferase</keyword>
<dbReference type="InterPro" id="IPR004398">
    <property type="entry name" value="RNA_MeTrfase_RsmD"/>
</dbReference>
<organism evidence="10 11">
    <name type="scientific">Saccharobesus litoralis</name>
    <dbReference type="NCBI Taxonomy" id="2172099"/>
    <lineage>
        <taxon>Bacteria</taxon>
        <taxon>Pseudomonadati</taxon>
        <taxon>Pseudomonadota</taxon>
        <taxon>Gammaproteobacteria</taxon>
        <taxon>Alteromonadales</taxon>
        <taxon>Alteromonadaceae</taxon>
        <taxon>Saccharobesus</taxon>
    </lineage>
</organism>
<comment type="catalytic activity">
    <reaction evidence="8 9">
        <text>guanosine(966) in 16S rRNA + S-adenosyl-L-methionine = N(2)-methylguanosine(966) in 16S rRNA + S-adenosyl-L-homocysteine + H(+)</text>
        <dbReference type="Rhea" id="RHEA:23548"/>
        <dbReference type="Rhea" id="RHEA-COMP:10211"/>
        <dbReference type="Rhea" id="RHEA-COMP:10212"/>
        <dbReference type="ChEBI" id="CHEBI:15378"/>
        <dbReference type="ChEBI" id="CHEBI:57856"/>
        <dbReference type="ChEBI" id="CHEBI:59789"/>
        <dbReference type="ChEBI" id="CHEBI:74269"/>
        <dbReference type="ChEBI" id="CHEBI:74481"/>
        <dbReference type="EC" id="2.1.1.171"/>
    </reaction>
</comment>
<comment type="function">
    <text evidence="1 9">Specifically methylates the guanine in position 966 of 16S rRNA in the assembled 30S particle.</text>
</comment>
<name>A0A2S0VQW2_9ALTE</name>
<proteinExistence type="inferred from homology"/>
<dbReference type="OrthoDB" id="9803017at2"/>
<dbReference type="Proteomes" id="UP000244441">
    <property type="component" value="Chromosome"/>
</dbReference>
<dbReference type="SUPFAM" id="SSF53335">
    <property type="entry name" value="S-adenosyl-L-methionine-dependent methyltransferases"/>
    <property type="match status" value="1"/>
</dbReference>
<dbReference type="GO" id="GO:0003676">
    <property type="term" value="F:nucleic acid binding"/>
    <property type="evidence" value="ECO:0007669"/>
    <property type="project" value="InterPro"/>
</dbReference>
<evidence type="ECO:0000256" key="1">
    <source>
        <dbReference type="ARBA" id="ARBA00002649"/>
    </source>
</evidence>
<dbReference type="RefSeq" id="WP_108602635.1">
    <property type="nucleotide sequence ID" value="NZ_CP026604.1"/>
</dbReference>
<evidence type="ECO:0000256" key="6">
    <source>
        <dbReference type="ARBA" id="ARBA00022679"/>
    </source>
</evidence>